<proteinExistence type="predicted"/>
<protein>
    <submittedName>
        <fullName evidence="1">Iron transporter FeoA</fullName>
    </submittedName>
</protein>
<keyword evidence="2" id="KW-1185">Reference proteome</keyword>
<dbReference type="Proteomes" id="UP000188605">
    <property type="component" value="Unassembled WGS sequence"/>
</dbReference>
<gene>
    <name evidence="1" type="ORF">AN396_13875</name>
</gene>
<comment type="caution">
    <text evidence="1">The sequence shown here is derived from an EMBL/GenBank/DDBJ whole genome shotgun (WGS) entry which is preliminary data.</text>
</comment>
<dbReference type="EMBL" id="LJDB01000010">
    <property type="protein sequence ID" value="ONI42548.1"/>
    <property type="molecule type" value="Genomic_DNA"/>
</dbReference>
<reference evidence="1" key="1">
    <citation type="submission" date="2016-08" db="EMBL/GenBank/DDBJ databases">
        <authorList>
            <person name="Ngugi D.K."/>
            <person name="Miyake S."/>
            <person name="Stingl U."/>
        </authorList>
    </citation>
    <scope>NUCLEOTIDE SEQUENCE</scope>
    <source>
        <strain evidence="1">SCG-B11WGA-EpuloA1</strain>
    </source>
</reference>
<name>A0ACC8XG83_9FIRM</name>
<evidence type="ECO:0000313" key="2">
    <source>
        <dbReference type="Proteomes" id="UP000188605"/>
    </source>
</evidence>
<evidence type="ECO:0000313" key="1">
    <source>
        <dbReference type="EMBL" id="ONI42548.1"/>
    </source>
</evidence>
<sequence>MTLFEGKANNTYIIKEIKGTEKIKNFLLTLGCYEDEDISIISKISDNVVVNVKNARYVLDKEILKNIIIYN</sequence>
<organism evidence="1 2">
    <name type="scientific">Candidatus Epulonipiscium fishelsonii</name>
    <dbReference type="NCBI Taxonomy" id="77094"/>
    <lineage>
        <taxon>Bacteria</taxon>
        <taxon>Bacillati</taxon>
        <taxon>Bacillota</taxon>
        <taxon>Clostridia</taxon>
        <taxon>Lachnospirales</taxon>
        <taxon>Lachnospiraceae</taxon>
        <taxon>Candidatus Epulonipiscium</taxon>
    </lineage>
</organism>
<accession>A0ACC8XG83</accession>